<keyword evidence="5" id="KW-1185">Reference proteome</keyword>
<keyword evidence="2" id="KW-0808">Transferase</keyword>
<dbReference type="Gene3D" id="3.30.559.10">
    <property type="entry name" value="Chloramphenicol acetyltransferase-like domain"/>
    <property type="match status" value="2"/>
</dbReference>
<evidence type="ECO:0000256" key="2">
    <source>
        <dbReference type="ARBA" id="ARBA00022679"/>
    </source>
</evidence>
<reference evidence="4 5" key="1">
    <citation type="submission" date="2024-02" db="EMBL/GenBank/DDBJ databases">
        <authorList>
            <person name="Vignale AGUSTIN F."/>
            <person name="Sosa J E."/>
            <person name="Modenutti C."/>
        </authorList>
    </citation>
    <scope>NUCLEOTIDE SEQUENCE [LARGE SCALE GENOMIC DNA]</scope>
</reference>
<comment type="caution">
    <text evidence="4">The sequence shown here is derived from an EMBL/GenBank/DDBJ whole genome shotgun (WGS) entry which is preliminary data.</text>
</comment>
<accession>A0ABC8SRL0</accession>
<gene>
    <name evidence="4" type="ORF">ILEXP_LOCUS28227</name>
</gene>
<evidence type="ECO:0000313" key="5">
    <source>
        <dbReference type="Proteomes" id="UP001642360"/>
    </source>
</evidence>
<keyword evidence="3" id="KW-0012">Acyltransferase</keyword>
<protein>
    <submittedName>
        <fullName evidence="4">Uncharacterized protein</fullName>
    </submittedName>
</protein>
<evidence type="ECO:0000313" key="4">
    <source>
        <dbReference type="EMBL" id="CAK9159535.1"/>
    </source>
</evidence>
<dbReference type="EMBL" id="CAUOFW020003373">
    <property type="protein sequence ID" value="CAK9159535.1"/>
    <property type="molecule type" value="Genomic_DNA"/>
</dbReference>
<dbReference type="PANTHER" id="PTHR31623">
    <property type="entry name" value="F21J9.9"/>
    <property type="match status" value="1"/>
</dbReference>
<comment type="similarity">
    <text evidence="1">Belongs to the plant acyltransferase family.</text>
</comment>
<name>A0ABC8SRL0_9AQUA</name>
<sequence>MKIQVEVLSRETIKPSSPTPSPLRNYPLSFLDQISPPIYMPMIFFYESSFNTNLSNDDKSDRLKISLSETLTRFYPLAGRLVDNISIDCNDEGIVYSEARVKCQLVQVIQGLAPDEFNKFLPCELDDVDETVLAVQVNFFDCGGMAVGVCTSHKIADALSIALLITGWAATSRGDSNILCPQFESAKLFPPRNISGFKPTVGITKEKIVVKRFVFNNSIVAALREKYTDFNDLRPTRIEALSAFIWDRFRALTEIESSPKKMYSVLHAVNLRTRMDPPLPEHSFGNLYRIAIATPSMDTRDESCDLVKQMREAIKNIDGDYVTKLREGDEHLNLLKENAQRFEKGEMVSFSFTSLCRFRLYDVDFGWGRPVKVGSTRLTFKNLVTFMDTREGDGIEAWLNLEEGDMVNLKLTRSCLHIFLQPLDDESV</sequence>
<dbReference type="Proteomes" id="UP001642360">
    <property type="component" value="Unassembled WGS sequence"/>
</dbReference>
<dbReference type="PANTHER" id="PTHR31623:SF17">
    <property type="entry name" value="F21J9.9"/>
    <property type="match status" value="1"/>
</dbReference>
<proteinExistence type="inferred from homology"/>
<evidence type="ECO:0000256" key="3">
    <source>
        <dbReference type="ARBA" id="ARBA00023315"/>
    </source>
</evidence>
<dbReference type="AlphaFoldDB" id="A0ABC8SRL0"/>
<dbReference type="GO" id="GO:0016746">
    <property type="term" value="F:acyltransferase activity"/>
    <property type="evidence" value="ECO:0007669"/>
    <property type="project" value="UniProtKB-KW"/>
</dbReference>
<organism evidence="4 5">
    <name type="scientific">Ilex paraguariensis</name>
    <name type="common">yerba mate</name>
    <dbReference type="NCBI Taxonomy" id="185542"/>
    <lineage>
        <taxon>Eukaryota</taxon>
        <taxon>Viridiplantae</taxon>
        <taxon>Streptophyta</taxon>
        <taxon>Embryophyta</taxon>
        <taxon>Tracheophyta</taxon>
        <taxon>Spermatophyta</taxon>
        <taxon>Magnoliopsida</taxon>
        <taxon>eudicotyledons</taxon>
        <taxon>Gunneridae</taxon>
        <taxon>Pentapetalae</taxon>
        <taxon>asterids</taxon>
        <taxon>campanulids</taxon>
        <taxon>Aquifoliales</taxon>
        <taxon>Aquifoliaceae</taxon>
        <taxon>Ilex</taxon>
    </lineage>
</organism>
<dbReference type="Pfam" id="PF02458">
    <property type="entry name" value="Transferase"/>
    <property type="match status" value="1"/>
</dbReference>
<evidence type="ECO:0000256" key="1">
    <source>
        <dbReference type="ARBA" id="ARBA00009861"/>
    </source>
</evidence>
<dbReference type="InterPro" id="IPR023213">
    <property type="entry name" value="CAT-like_dom_sf"/>
</dbReference>